<keyword evidence="2" id="KW-1185">Reference proteome</keyword>
<dbReference type="Proteomes" id="UP001164250">
    <property type="component" value="Chromosome 6"/>
</dbReference>
<sequence>MGLKCVRVWLLLISMLISLQGWRMEGCLEQERSALLQLKHFFNDPNRLQDWVEGHGNSDCCDWESVDCSFETSRVSSLDLGFARNQELGEWYLNVSLLSPFQELKTLYLNGNLIAGCIENEGFERLSHLNNFMDLDLSYNMFNDNRILPVSGLNNLKYLSLSDNMFNNSILSYVSTLSSLKELNLTDIGLKGTVDLQELDSLINLEVLSMGGNEIEKVVISKGETSLRNLTMLYLSNMSISDGRSLLQTLSLFPSLEDVNFYYNNFSGAVNTYELSNFTNVREFLFSDSSLHISFLQSVGAFMSLDTLRMEDCEVSGELTDQELPTFKSLMKLDISNTIFNNNNSLQMLGSMTSLVYLSIVNCTFKNTSLDEGICKMPQLGRLIISGNGLTGTFPWWCVANLTSLYQLDISINSFTGHIPMEIGAYLSVLNSFNISRNAFEGSIPSSFGDMKSLMWLDMSNNLLTGGILEELAGCISLQHLALSNNSLQGQIF</sequence>
<evidence type="ECO:0000313" key="2">
    <source>
        <dbReference type="Proteomes" id="UP001164250"/>
    </source>
</evidence>
<protein>
    <submittedName>
        <fullName evidence="1">Uncharacterized protein</fullName>
    </submittedName>
</protein>
<dbReference type="EMBL" id="CM047902">
    <property type="protein sequence ID" value="KAJ0094932.1"/>
    <property type="molecule type" value="Genomic_DNA"/>
</dbReference>
<accession>A0ACC1B7N5</accession>
<gene>
    <name evidence="1" type="ORF">Patl1_17120</name>
</gene>
<evidence type="ECO:0000313" key="1">
    <source>
        <dbReference type="EMBL" id="KAJ0094932.1"/>
    </source>
</evidence>
<reference evidence="2" key="1">
    <citation type="journal article" date="2023" name="G3 (Bethesda)">
        <title>Genome assembly and association tests identify interacting loci associated with vigor, precocity, and sex in interspecific pistachio rootstocks.</title>
        <authorList>
            <person name="Palmer W."/>
            <person name="Jacygrad E."/>
            <person name="Sagayaradj S."/>
            <person name="Cavanaugh K."/>
            <person name="Han R."/>
            <person name="Bertier L."/>
            <person name="Beede B."/>
            <person name="Kafkas S."/>
            <person name="Golino D."/>
            <person name="Preece J."/>
            <person name="Michelmore R."/>
        </authorList>
    </citation>
    <scope>NUCLEOTIDE SEQUENCE [LARGE SCALE GENOMIC DNA]</scope>
</reference>
<comment type="caution">
    <text evidence="1">The sequence shown here is derived from an EMBL/GenBank/DDBJ whole genome shotgun (WGS) entry which is preliminary data.</text>
</comment>
<name>A0ACC1B7N5_9ROSI</name>
<proteinExistence type="predicted"/>
<organism evidence="1 2">
    <name type="scientific">Pistacia atlantica</name>
    <dbReference type="NCBI Taxonomy" id="434234"/>
    <lineage>
        <taxon>Eukaryota</taxon>
        <taxon>Viridiplantae</taxon>
        <taxon>Streptophyta</taxon>
        <taxon>Embryophyta</taxon>
        <taxon>Tracheophyta</taxon>
        <taxon>Spermatophyta</taxon>
        <taxon>Magnoliopsida</taxon>
        <taxon>eudicotyledons</taxon>
        <taxon>Gunneridae</taxon>
        <taxon>Pentapetalae</taxon>
        <taxon>rosids</taxon>
        <taxon>malvids</taxon>
        <taxon>Sapindales</taxon>
        <taxon>Anacardiaceae</taxon>
        <taxon>Pistacia</taxon>
    </lineage>
</organism>